<accession>A0A848G5M1</accession>
<keyword evidence="1" id="KW-0732">Signal</keyword>
<evidence type="ECO:0000313" key="3">
    <source>
        <dbReference type="Proteomes" id="UP000580043"/>
    </source>
</evidence>
<feature type="signal peptide" evidence="1">
    <location>
        <begin position="1"/>
        <end position="20"/>
    </location>
</feature>
<keyword evidence="3" id="KW-1185">Reference proteome</keyword>
<organism evidence="2 3">
    <name type="scientific">Zoogloea dura</name>
    <dbReference type="NCBI Taxonomy" id="2728840"/>
    <lineage>
        <taxon>Bacteria</taxon>
        <taxon>Pseudomonadati</taxon>
        <taxon>Pseudomonadota</taxon>
        <taxon>Betaproteobacteria</taxon>
        <taxon>Rhodocyclales</taxon>
        <taxon>Zoogloeaceae</taxon>
        <taxon>Zoogloea</taxon>
    </lineage>
</organism>
<dbReference type="Proteomes" id="UP000580043">
    <property type="component" value="Unassembled WGS sequence"/>
</dbReference>
<evidence type="ECO:0008006" key="4">
    <source>
        <dbReference type="Google" id="ProtNLM"/>
    </source>
</evidence>
<gene>
    <name evidence="2" type="ORF">HHL15_12065</name>
</gene>
<proteinExistence type="predicted"/>
<sequence>MAMPSVASLALGLLASVVCAHVGAACTTRESRPGTEAGNAWVTRANWLEAGTLRFGVTRPAQFMPGLSVAPASAAASRPAASWRLDPDRVSVTDPADDSTRSLRFLLENRIDADGVIILRQGRTLLDYRRSGFDPAAPRLLQSATRPILVAWLARAASEGRLARDKAINRLIPELGDVRELGKRPVQRLLDGRTGLGWGDDEIGQWRSVAGWTAAPGADLRGWLKARPVWPRAEGEHGAEAIGPGGELLVWVVEKARRQPVAALLCEMQERIGARHPAFWATDGVGTALADGLALSLEDFASFGQALLDARGRPGRRTYLPAWFADALAAGGGQDAERPAAVKALGADVGWQYHFAHPGRRTRQAAIVGENGSSLLVDFDRGLVIAMFASHAQRESPLLMASLRRLWEMPVSTGGRRGKKG</sequence>
<reference evidence="2 3" key="1">
    <citation type="submission" date="2020-04" db="EMBL/GenBank/DDBJ databases">
        <title>Zoogloea sp. G-4-1-14 isolated from soil.</title>
        <authorList>
            <person name="Dahal R.H."/>
        </authorList>
    </citation>
    <scope>NUCLEOTIDE SEQUENCE [LARGE SCALE GENOMIC DNA]</scope>
    <source>
        <strain evidence="2 3">G-4-1-14</strain>
    </source>
</reference>
<dbReference type="EMBL" id="JABBGA010000008">
    <property type="protein sequence ID" value="NML26482.1"/>
    <property type="molecule type" value="Genomic_DNA"/>
</dbReference>
<evidence type="ECO:0000256" key="1">
    <source>
        <dbReference type="SAM" id="SignalP"/>
    </source>
</evidence>
<name>A0A848G5M1_9RHOO</name>
<dbReference type="AlphaFoldDB" id="A0A848G5M1"/>
<evidence type="ECO:0000313" key="2">
    <source>
        <dbReference type="EMBL" id="NML26482.1"/>
    </source>
</evidence>
<dbReference type="Gene3D" id="3.40.710.10">
    <property type="entry name" value="DD-peptidase/beta-lactamase superfamily"/>
    <property type="match status" value="1"/>
</dbReference>
<dbReference type="InterPro" id="IPR012338">
    <property type="entry name" value="Beta-lactam/transpept-like"/>
</dbReference>
<feature type="chain" id="PRO_5032988906" description="Serine hydrolase" evidence="1">
    <location>
        <begin position="21"/>
        <end position="421"/>
    </location>
</feature>
<comment type="caution">
    <text evidence="2">The sequence shown here is derived from an EMBL/GenBank/DDBJ whole genome shotgun (WGS) entry which is preliminary data.</text>
</comment>
<dbReference type="SUPFAM" id="SSF56601">
    <property type="entry name" value="beta-lactamase/transpeptidase-like"/>
    <property type="match status" value="1"/>
</dbReference>
<dbReference type="RefSeq" id="WP_169146015.1">
    <property type="nucleotide sequence ID" value="NZ_JABBGA010000008.1"/>
</dbReference>
<protein>
    <recommendedName>
        <fullName evidence="4">Serine hydrolase</fullName>
    </recommendedName>
</protein>